<dbReference type="PROSITE" id="PS50222">
    <property type="entry name" value="EF_HAND_2"/>
    <property type="match status" value="1"/>
</dbReference>
<protein>
    <recommendedName>
        <fullName evidence="2">EF-hand domain-containing protein</fullName>
    </recommendedName>
</protein>
<name>A0A1Q2GVG4_9GAMM</name>
<feature type="signal peptide" evidence="1">
    <location>
        <begin position="1"/>
        <end position="21"/>
    </location>
</feature>
<evidence type="ECO:0000313" key="3">
    <source>
        <dbReference type="EMBL" id="AQP99115.1"/>
    </source>
</evidence>
<dbReference type="Pfam" id="PF13202">
    <property type="entry name" value="EF-hand_5"/>
    <property type="match status" value="1"/>
</dbReference>
<dbReference type="Gene3D" id="1.10.238.10">
    <property type="entry name" value="EF-hand"/>
    <property type="match status" value="1"/>
</dbReference>
<evidence type="ECO:0000256" key="1">
    <source>
        <dbReference type="SAM" id="SignalP"/>
    </source>
</evidence>
<sequence length="75" mass="8402">MKQFIAAFSLIFLAMSATVLASPTNVRFAHLDKNMDGKISISEATQDKVVMKQFADLDKNDDEMISKNEFGNFKP</sequence>
<organism evidence="3">
    <name type="scientific">Pseudoalteromonas aliena</name>
    <dbReference type="NCBI Taxonomy" id="247523"/>
    <lineage>
        <taxon>Bacteria</taxon>
        <taxon>Pseudomonadati</taxon>
        <taxon>Pseudomonadota</taxon>
        <taxon>Gammaproteobacteria</taxon>
        <taxon>Alteromonadales</taxon>
        <taxon>Pseudoalteromonadaceae</taxon>
        <taxon>Pseudoalteromonas</taxon>
    </lineage>
</organism>
<feature type="chain" id="PRO_5013043562" description="EF-hand domain-containing protein" evidence="1">
    <location>
        <begin position="22"/>
        <end position="75"/>
    </location>
</feature>
<dbReference type="SUPFAM" id="SSF47473">
    <property type="entry name" value="EF-hand"/>
    <property type="match status" value="1"/>
</dbReference>
<reference evidence="3" key="1">
    <citation type="submission" date="2017-02" db="EMBL/GenBank/DDBJ databases">
        <title>Complete genome sequence of the cold-active Pseudoalteromonas aliena strain EH1 isolated from Arctic seawater.</title>
        <authorList>
            <person name="Kim E."/>
            <person name="Heo E."/>
            <person name="Kim H."/>
            <person name="Kim D."/>
        </authorList>
    </citation>
    <scope>NUCLEOTIDE SEQUENCE [LARGE SCALE GENOMIC DNA]</scope>
    <source>
        <strain evidence="3">EH1</strain>
    </source>
</reference>
<accession>A0A1Q2GVG4</accession>
<dbReference type="EMBL" id="CP019628">
    <property type="protein sequence ID" value="AQP99115.1"/>
    <property type="molecule type" value="Genomic_DNA"/>
</dbReference>
<dbReference type="Proteomes" id="UP000188243">
    <property type="component" value="Chromosome"/>
</dbReference>
<dbReference type="GO" id="GO:0005509">
    <property type="term" value="F:calcium ion binding"/>
    <property type="evidence" value="ECO:0007669"/>
    <property type="project" value="InterPro"/>
</dbReference>
<gene>
    <name evidence="3" type="ORF">B0W48_04410</name>
</gene>
<evidence type="ECO:0000259" key="2">
    <source>
        <dbReference type="PROSITE" id="PS50222"/>
    </source>
</evidence>
<dbReference type="KEGG" id="paln:B0W48_04410"/>
<dbReference type="RefSeq" id="WP_077535813.1">
    <property type="nucleotide sequence ID" value="NZ_CP019628.1"/>
</dbReference>
<dbReference type="AlphaFoldDB" id="A0A1Q2GVG4"/>
<dbReference type="InterPro" id="IPR011992">
    <property type="entry name" value="EF-hand-dom_pair"/>
</dbReference>
<dbReference type="InterPro" id="IPR002048">
    <property type="entry name" value="EF_hand_dom"/>
</dbReference>
<proteinExistence type="predicted"/>
<feature type="domain" description="EF-hand" evidence="2">
    <location>
        <begin position="45"/>
        <end position="75"/>
    </location>
</feature>
<keyword evidence="1" id="KW-0732">Signal</keyword>